<comment type="similarity">
    <text evidence="2">Belongs to the GMC oxidoreductase family.</text>
</comment>
<evidence type="ECO:0000313" key="7">
    <source>
        <dbReference type="Proteomes" id="UP000053820"/>
    </source>
</evidence>
<sequence length="577" mass="62889">MWPFSSPYPVVRLDELQAEYDYIVVGGGTTGCVLANRLSADPSTTVLLLERGPAEDSWASRIPLFSANFSQGSPLARKFESESQDVVGKPIDIYQGNGMGGTSRINHMFYTRGPPGQYDAWERDGATGWGSRSLLPYFVKSEKAEYGAEPDLDAHGKTGEWINRENNFFFYSGFQQSVEACESLGLPFIPDLNDPTNVPVGWARVPVTRDSNGHRHSTFRAFLPPALAEARRNNLHVCPHVTVERLCIEGEADDLVVRSVSVIPTNGDGNDGRRAVSVGVRREVVLCAGAFGSPQILMLSGIGPAEHLKEHGIPVLKDLPVGNNLQDHFGVFVKYFVPLRDSLSRVSRQPLYFITEFFRYLLFGTGVLLCPVVQMAIFACTALLDNSGAPIRDEKPKADAVPDIEIMPIAFAQGRAEKDAKRGGLSLLTVLLTPESKGTVRLASTDPRVAPKIDMNYLSSPSDRTRIRTALRLTTRIASRLRSQGYDLSEAEAPPLDASDDVLDKHIADQGCTTYHYASTCAMGNVVGVDLTVKGARNLRVADASAFPEVPATHLQAPAVVFAEKCADMIIKGGKRP</sequence>
<evidence type="ECO:0000256" key="4">
    <source>
        <dbReference type="PIRSR" id="PIRSR000137-2"/>
    </source>
</evidence>
<gene>
    <name evidence="6" type="ORF">HYDPIDRAFT_171150</name>
</gene>
<keyword evidence="4" id="KW-0285">Flavoprotein</keyword>
<dbReference type="PIRSF" id="PIRSF000137">
    <property type="entry name" value="Alcohol_oxidase"/>
    <property type="match status" value="1"/>
</dbReference>
<protein>
    <submittedName>
        <fullName evidence="6">GMC oxidoreductase</fullName>
    </submittedName>
</protein>
<evidence type="ECO:0000256" key="2">
    <source>
        <dbReference type="ARBA" id="ARBA00010790"/>
    </source>
</evidence>
<dbReference type="SUPFAM" id="SSF54373">
    <property type="entry name" value="FAD-linked reductases, C-terminal domain"/>
    <property type="match status" value="1"/>
</dbReference>
<comment type="cofactor">
    <cofactor evidence="1 4">
        <name>FAD</name>
        <dbReference type="ChEBI" id="CHEBI:57692"/>
    </cofactor>
</comment>
<dbReference type="Gene3D" id="3.50.50.60">
    <property type="entry name" value="FAD/NAD(P)-binding domain"/>
    <property type="match status" value="1"/>
</dbReference>
<feature type="binding site" evidence="4">
    <location>
        <position position="102"/>
    </location>
    <ligand>
        <name>FAD</name>
        <dbReference type="ChEBI" id="CHEBI:57692"/>
    </ligand>
</feature>
<dbReference type="OrthoDB" id="269227at2759"/>
<dbReference type="EMBL" id="KN839912">
    <property type="protein sequence ID" value="KIJ58752.1"/>
    <property type="molecule type" value="Genomic_DNA"/>
</dbReference>
<dbReference type="Pfam" id="PF05199">
    <property type="entry name" value="GMC_oxred_C"/>
    <property type="match status" value="1"/>
</dbReference>
<keyword evidence="7" id="KW-1185">Reference proteome</keyword>
<reference evidence="6 7" key="1">
    <citation type="submission" date="2014-04" db="EMBL/GenBank/DDBJ databases">
        <title>Evolutionary Origins and Diversification of the Mycorrhizal Mutualists.</title>
        <authorList>
            <consortium name="DOE Joint Genome Institute"/>
            <consortium name="Mycorrhizal Genomics Consortium"/>
            <person name="Kohler A."/>
            <person name="Kuo A."/>
            <person name="Nagy L.G."/>
            <person name="Floudas D."/>
            <person name="Copeland A."/>
            <person name="Barry K.W."/>
            <person name="Cichocki N."/>
            <person name="Veneault-Fourrey C."/>
            <person name="LaButti K."/>
            <person name="Lindquist E.A."/>
            <person name="Lipzen A."/>
            <person name="Lundell T."/>
            <person name="Morin E."/>
            <person name="Murat C."/>
            <person name="Riley R."/>
            <person name="Ohm R."/>
            <person name="Sun H."/>
            <person name="Tunlid A."/>
            <person name="Henrissat B."/>
            <person name="Grigoriev I.V."/>
            <person name="Hibbett D.S."/>
            <person name="Martin F."/>
        </authorList>
    </citation>
    <scope>NUCLEOTIDE SEQUENCE [LARGE SCALE GENOMIC DNA]</scope>
    <source>
        <strain evidence="6 7">MD-312</strain>
    </source>
</reference>
<feature type="domain" description="Glucose-methanol-choline oxidoreductase N-terminal" evidence="5">
    <location>
        <begin position="289"/>
        <end position="303"/>
    </location>
</feature>
<evidence type="ECO:0000313" key="6">
    <source>
        <dbReference type="EMBL" id="KIJ58752.1"/>
    </source>
</evidence>
<evidence type="ECO:0000256" key="3">
    <source>
        <dbReference type="PIRSR" id="PIRSR000137-1"/>
    </source>
</evidence>
<dbReference type="Pfam" id="PF00732">
    <property type="entry name" value="GMC_oxred_N"/>
    <property type="match status" value="1"/>
</dbReference>
<dbReference type="InterPro" id="IPR036188">
    <property type="entry name" value="FAD/NAD-bd_sf"/>
</dbReference>
<dbReference type="HOGENOM" id="CLU_002865_7_2_1"/>
<dbReference type="InterPro" id="IPR007867">
    <property type="entry name" value="GMC_OxRtase_C"/>
</dbReference>
<dbReference type="PANTHER" id="PTHR11552">
    <property type="entry name" value="GLUCOSE-METHANOL-CHOLINE GMC OXIDOREDUCTASE"/>
    <property type="match status" value="1"/>
</dbReference>
<name>A0A0C9W846_9AGAM</name>
<evidence type="ECO:0000259" key="5">
    <source>
        <dbReference type="PROSITE" id="PS00624"/>
    </source>
</evidence>
<dbReference type="AlphaFoldDB" id="A0A0C9W846"/>
<feature type="binding site" evidence="4">
    <location>
        <position position="243"/>
    </location>
    <ligand>
        <name>FAD</name>
        <dbReference type="ChEBI" id="CHEBI:57692"/>
    </ligand>
</feature>
<evidence type="ECO:0000256" key="1">
    <source>
        <dbReference type="ARBA" id="ARBA00001974"/>
    </source>
</evidence>
<feature type="active site" description="Proton acceptor" evidence="3">
    <location>
        <position position="554"/>
    </location>
</feature>
<keyword evidence="4" id="KW-0274">FAD</keyword>
<feature type="active site" description="Proton donor" evidence="3">
    <location>
        <position position="516"/>
    </location>
</feature>
<organism evidence="6 7">
    <name type="scientific">Hydnomerulius pinastri MD-312</name>
    <dbReference type="NCBI Taxonomy" id="994086"/>
    <lineage>
        <taxon>Eukaryota</taxon>
        <taxon>Fungi</taxon>
        <taxon>Dikarya</taxon>
        <taxon>Basidiomycota</taxon>
        <taxon>Agaricomycotina</taxon>
        <taxon>Agaricomycetes</taxon>
        <taxon>Agaricomycetidae</taxon>
        <taxon>Boletales</taxon>
        <taxon>Boletales incertae sedis</taxon>
        <taxon>Leucogyrophana</taxon>
    </lineage>
</organism>
<dbReference type="SUPFAM" id="SSF51905">
    <property type="entry name" value="FAD/NAD(P)-binding domain"/>
    <property type="match status" value="1"/>
</dbReference>
<dbReference type="Proteomes" id="UP000053820">
    <property type="component" value="Unassembled WGS sequence"/>
</dbReference>
<dbReference type="Gene3D" id="3.30.560.10">
    <property type="entry name" value="Glucose Oxidase, domain 3"/>
    <property type="match status" value="1"/>
</dbReference>
<dbReference type="InterPro" id="IPR000172">
    <property type="entry name" value="GMC_OxRdtase_N"/>
</dbReference>
<dbReference type="GO" id="GO:0050660">
    <property type="term" value="F:flavin adenine dinucleotide binding"/>
    <property type="evidence" value="ECO:0007669"/>
    <property type="project" value="InterPro"/>
</dbReference>
<proteinExistence type="inferred from homology"/>
<dbReference type="GO" id="GO:0016614">
    <property type="term" value="F:oxidoreductase activity, acting on CH-OH group of donors"/>
    <property type="evidence" value="ECO:0007669"/>
    <property type="project" value="InterPro"/>
</dbReference>
<accession>A0A0C9W846</accession>
<dbReference type="InterPro" id="IPR012132">
    <property type="entry name" value="GMC_OxRdtase"/>
</dbReference>
<feature type="binding site" evidence="4">
    <location>
        <begin position="29"/>
        <end position="30"/>
    </location>
    <ligand>
        <name>FAD</name>
        <dbReference type="ChEBI" id="CHEBI:57692"/>
    </ligand>
</feature>
<dbReference type="PANTHER" id="PTHR11552:SF219">
    <property type="entry name" value="GLUCOSE-METHANOL-CHOLINE OXIDOREDUCTASE N-TERMINAL DOMAIN-CONTAINING PROTEIN"/>
    <property type="match status" value="1"/>
</dbReference>
<dbReference type="PROSITE" id="PS00624">
    <property type="entry name" value="GMC_OXRED_2"/>
    <property type="match status" value="1"/>
</dbReference>